<dbReference type="SUPFAM" id="SSF56024">
    <property type="entry name" value="Phospholipase D/nuclease"/>
    <property type="match status" value="2"/>
</dbReference>
<keyword evidence="2 7" id="KW-0808">Transferase</keyword>
<dbReference type="InterPro" id="IPR041108">
    <property type="entry name" value="PP_kinase_C_1"/>
</dbReference>
<organism evidence="10">
    <name type="scientific">uncultured Dysgonomonas sp</name>
    <dbReference type="NCBI Taxonomy" id="206096"/>
    <lineage>
        <taxon>Bacteria</taxon>
        <taxon>Pseudomonadati</taxon>
        <taxon>Bacteroidota</taxon>
        <taxon>Bacteroidia</taxon>
        <taxon>Bacteroidales</taxon>
        <taxon>Dysgonomonadaceae</taxon>
        <taxon>Dysgonomonas</taxon>
        <taxon>environmental samples</taxon>
    </lineage>
</organism>
<dbReference type="Pfam" id="PF13090">
    <property type="entry name" value="PP_kinase_C"/>
    <property type="match status" value="1"/>
</dbReference>
<dbReference type="InterPro" id="IPR036830">
    <property type="entry name" value="PP_kinase_middle_dom_sf"/>
</dbReference>
<dbReference type="PIRSF" id="PIRSF015589">
    <property type="entry name" value="PP_kinase"/>
    <property type="match status" value="1"/>
</dbReference>
<dbReference type="CDD" id="cd09167">
    <property type="entry name" value="PLDc_EcPPK1_C2_like"/>
    <property type="match status" value="1"/>
</dbReference>
<dbReference type="EC" id="2.7.4.1" evidence="7 8"/>
<dbReference type="GO" id="GO:0046872">
    <property type="term" value="F:metal ion binding"/>
    <property type="evidence" value="ECO:0007669"/>
    <property type="project" value="UniProtKB-KW"/>
</dbReference>
<feature type="binding site" evidence="7">
    <location>
        <position position="556"/>
    </location>
    <ligand>
        <name>ATP</name>
        <dbReference type="ChEBI" id="CHEBI:30616"/>
    </ligand>
</feature>
<evidence type="ECO:0000256" key="7">
    <source>
        <dbReference type="HAMAP-Rule" id="MF_00347"/>
    </source>
</evidence>
<dbReference type="Gene3D" id="3.30.1840.10">
    <property type="entry name" value="Polyphosphate kinase middle domain"/>
    <property type="match status" value="1"/>
</dbReference>
<evidence type="ECO:0000259" key="9">
    <source>
        <dbReference type="PROSITE" id="PS50035"/>
    </source>
</evidence>
<comment type="cofactor">
    <cofactor evidence="7">
        <name>Mg(2+)</name>
        <dbReference type="ChEBI" id="CHEBI:18420"/>
    </cofactor>
</comment>
<evidence type="ECO:0000256" key="6">
    <source>
        <dbReference type="ARBA" id="ARBA00022842"/>
    </source>
</evidence>
<accession>A0A212JY39</accession>
<evidence type="ECO:0000256" key="1">
    <source>
        <dbReference type="ARBA" id="ARBA00022553"/>
    </source>
</evidence>
<dbReference type="SUPFAM" id="SSF143724">
    <property type="entry name" value="PHP14-like"/>
    <property type="match status" value="1"/>
</dbReference>
<feature type="binding site" evidence="7">
    <location>
        <position position="371"/>
    </location>
    <ligand>
        <name>Mg(2+)</name>
        <dbReference type="ChEBI" id="CHEBI:18420"/>
    </ligand>
</feature>
<evidence type="ECO:0000256" key="3">
    <source>
        <dbReference type="ARBA" id="ARBA00022741"/>
    </source>
</evidence>
<dbReference type="EMBL" id="FLUM01000003">
    <property type="protein sequence ID" value="SBW04333.1"/>
    <property type="molecule type" value="Genomic_DNA"/>
</dbReference>
<dbReference type="Pfam" id="PF17941">
    <property type="entry name" value="PP_kinase_C_1"/>
    <property type="match status" value="1"/>
</dbReference>
<evidence type="ECO:0000256" key="2">
    <source>
        <dbReference type="ARBA" id="ARBA00022679"/>
    </source>
</evidence>
<dbReference type="AlphaFoldDB" id="A0A212JY39"/>
<dbReference type="GO" id="GO:0009358">
    <property type="term" value="C:polyphosphate kinase complex"/>
    <property type="evidence" value="ECO:0007669"/>
    <property type="project" value="InterPro"/>
</dbReference>
<keyword evidence="4 7" id="KW-0418">Kinase</keyword>
<protein>
    <recommendedName>
        <fullName evidence="7 8">Polyphosphate kinase</fullName>
        <ecNumber evidence="7 8">2.7.4.1</ecNumber>
    </recommendedName>
    <alternativeName>
        <fullName evidence="7">ATP-polyphosphate phosphotransferase</fullName>
    </alternativeName>
    <alternativeName>
        <fullName evidence="7">Polyphosphoric acid kinase</fullName>
    </alternativeName>
</protein>
<dbReference type="Gene3D" id="3.30.870.10">
    <property type="entry name" value="Endonuclease Chain A"/>
    <property type="match status" value="2"/>
</dbReference>
<dbReference type="PROSITE" id="PS50035">
    <property type="entry name" value="PLD"/>
    <property type="match status" value="1"/>
</dbReference>
<dbReference type="Gene3D" id="1.20.58.310">
    <property type="entry name" value="Polyphosphate kinase N-terminal domain"/>
    <property type="match status" value="1"/>
</dbReference>
<dbReference type="NCBIfam" id="NF003917">
    <property type="entry name" value="PRK05443.1-1"/>
    <property type="match status" value="1"/>
</dbReference>
<comment type="catalytic activity">
    <reaction evidence="7 8">
        <text>[phosphate](n) + ATP = [phosphate](n+1) + ADP</text>
        <dbReference type="Rhea" id="RHEA:19573"/>
        <dbReference type="Rhea" id="RHEA-COMP:9859"/>
        <dbReference type="Rhea" id="RHEA-COMP:14280"/>
        <dbReference type="ChEBI" id="CHEBI:16838"/>
        <dbReference type="ChEBI" id="CHEBI:30616"/>
        <dbReference type="ChEBI" id="CHEBI:456216"/>
        <dbReference type="EC" id="2.7.4.1"/>
    </reaction>
</comment>
<feature type="binding site" evidence="7">
    <location>
        <position position="40"/>
    </location>
    <ligand>
        <name>ATP</name>
        <dbReference type="ChEBI" id="CHEBI:30616"/>
    </ligand>
</feature>
<keyword evidence="7" id="KW-0479">Metal-binding</keyword>
<reference evidence="10" key="1">
    <citation type="submission" date="2016-04" db="EMBL/GenBank/DDBJ databases">
        <authorList>
            <person name="Evans L.H."/>
            <person name="Alamgir A."/>
            <person name="Owens N."/>
            <person name="Weber N.D."/>
            <person name="Virtaneva K."/>
            <person name="Barbian K."/>
            <person name="Babar A."/>
            <person name="Rosenke K."/>
        </authorList>
    </citation>
    <scope>NUCLEOTIDE SEQUENCE</scope>
    <source>
        <strain evidence="10">86-1</strain>
    </source>
</reference>
<proteinExistence type="inferred from homology"/>
<feature type="active site" description="Phosphohistidine intermediate" evidence="7">
    <location>
        <position position="431"/>
    </location>
</feature>
<comment type="similarity">
    <text evidence="7 8">Belongs to the polyphosphate kinase 1 (PPK1) family.</text>
</comment>
<dbReference type="GO" id="GO:0005524">
    <property type="term" value="F:ATP binding"/>
    <property type="evidence" value="ECO:0007669"/>
    <property type="project" value="UniProtKB-KW"/>
</dbReference>
<dbReference type="GO" id="GO:0006799">
    <property type="term" value="P:polyphosphate biosynthetic process"/>
    <property type="evidence" value="ECO:0007669"/>
    <property type="project" value="UniProtKB-UniRule"/>
</dbReference>
<keyword evidence="6 7" id="KW-0460">Magnesium</keyword>
<comment type="function">
    <text evidence="7 8">Catalyzes the reversible transfer of the terminal phosphate of ATP to form a long-chain polyphosphate (polyP).</text>
</comment>
<dbReference type="GO" id="GO:0008976">
    <property type="term" value="F:polyphosphate kinase activity"/>
    <property type="evidence" value="ECO:0007669"/>
    <property type="project" value="UniProtKB-UniRule"/>
</dbReference>
<feature type="binding site" evidence="7">
    <location>
        <position position="401"/>
    </location>
    <ligand>
        <name>Mg(2+)</name>
        <dbReference type="ChEBI" id="CHEBI:18420"/>
    </ligand>
</feature>
<feature type="domain" description="PLD phosphodiesterase" evidence="9">
    <location>
        <begin position="426"/>
        <end position="456"/>
    </location>
</feature>
<name>A0A212JY39_9BACT</name>
<dbReference type="InterPro" id="IPR003414">
    <property type="entry name" value="PP_kinase"/>
</dbReference>
<comment type="PTM">
    <text evidence="7 8">An intermediate of this reaction is the autophosphorylated ppk in which a phosphate is covalently linked to a histidine residue through a N-P bond.</text>
</comment>
<dbReference type="HAMAP" id="MF_00347">
    <property type="entry name" value="Polyphosphate_kinase"/>
    <property type="match status" value="1"/>
</dbReference>
<keyword evidence="5 7" id="KW-0067">ATP-binding</keyword>
<dbReference type="CDD" id="cd09164">
    <property type="entry name" value="PLDc_EcPPK1_C1_like"/>
    <property type="match status" value="1"/>
</dbReference>
<dbReference type="InterPro" id="IPR036832">
    <property type="entry name" value="PPK_N_dom_sf"/>
</dbReference>
<dbReference type="NCBIfam" id="TIGR03705">
    <property type="entry name" value="poly_P_kin"/>
    <property type="match status" value="1"/>
</dbReference>
<dbReference type="InterPro" id="IPR024953">
    <property type="entry name" value="PP_kinase_middle"/>
</dbReference>
<evidence type="ECO:0000256" key="4">
    <source>
        <dbReference type="ARBA" id="ARBA00022777"/>
    </source>
</evidence>
<evidence type="ECO:0000256" key="8">
    <source>
        <dbReference type="RuleBase" id="RU003800"/>
    </source>
</evidence>
<dbReference type="RefSeq" id="WP_296942913.1">
    <property type="nucleotide sequence ID" value="NZ_LT599032.1"/>
</dbReference>
<dbReference type="PANTHER" id="PTHR30218">
    <property type="entry name" value="POLYPHOSPHATE KINASE"/>
    <property type="match status" value="1"/>
</dbReference>
<keyword evidence="1 7" id="KW-0597">Phosphoprotein</keyword>
<evidence type="ECO:0000256" key="5">
    <source>
        <dbReference type="ARBA" id="ARBA00022840"/>
    </source>
</evidence>
<dbReference type="PANTHER" id="PTHR30218:SF0">
    <property type="entry name" value="POLYPHOSPHATE KINASE"/>
    <property type="match status" value="1"/>
</dbReference>
<dbReference type="SUPFAM" id="SSF140356">
    <property type="entry name" value="PPK N-terminal domain-like"/>
    <property type="match status" value="1"/>
</dbReference>
<dbReference type="InterPro" id="IPR025198">
    <property type="entry name" value="PPK_N_dom"/>
</dbReference>
<evidence type="ECO:0000313" key="10">
    <source>
        <dbReference type="EMBL" id="SBW04333.1"/>
    </source>
</evidence>
<feature type="binding site" evidence="7">
    <location>
        <position position="584"/>
    </location>
    <ligand>
        <name>ATP</name>
        <dbReference type="ChEBI" id="CHEBI:30616"/>
    </ligand>
</feature>
<keyword evidence="3 7" id="KW-0547">Nucleotide-binding</keyword>
<dbReference type="Pfam" id="PF13089">
    <property type="entry name" value="PP_kinase_N"/>
    <property type="match status" value="1"/>
</dbReference>
<sequence length="681" mass="78660">MINNRDLSWLAFNERVLQEAQDKSVPLMQRLRFLGIFSNNQDEFIKVRVANIVRLSQIKGKKTPRFSGGYTGKELLPLVNAGVYAGQKKFVHTYTEVLDEMEQQGIYVINEKQLSRKQKQFCRDYFSSVVSQRLVPLILKKTTQIPFLQDNNIYHAVKMTSGKNCKNPRYAIIQIPVSSSCPRFIVLPSVKDRNDIIFLDDIIRLCLDEIFFMFNYKYISAYTFKLMRDAQLTLDDDISKSLIEKMEDGLQNRLHGQPVRLIYDKEMPDDLLDIIATKLRLKGNEGLDAGGRYHLMRDLMKFPKVRPDLESKSPEPLQHPDIKVFSSILKVISRKDILLNYPYHTFNHFIDFLREAAIDPKVESIYITLYRVAERSKVINALINAAKNGKKVVVLLELLARFDEEQNVEYSELLQKEGIKVIHGANGLKVHSKLVLVQRKDRGYAYIGTGNFNESTAQIYGDFGLFTSNTQIVADAAAVFDFLLNTHKHFSFKQLMISPYYMREQFETLIKQEIKNAQSGKKAYIHAKFNSLTDEDMISLLYKASQAGVEIRLIVRGACCLQPQVKGQSENISIISIVDKYLEHARLAIFHNNGDEKMYIMSADWMTRNLDRRVEVGTPILDKKIKETLKEFFNIQWSDNEKARDLTIFGSNEYVEKGDDPPCRSQMALYDFYKNLNKETK</sequence>
<gene>
    <name evidence="7 10" type="primary">ppk</name>
    <name evidence="10" type="ORF">KL86DYS1_30812</name>
</gene>
<dbReference type="InterPro" id="IPR025200">
    <property type="entry name" value="PPK_C_dom2"/>
</dbReference>
<dbReference type="InterPro" id="IPR001736">
    <property type="entry name" value="PLipase_D/transphosphatidylase"/>
</dbReference>
<feature type="binding site" evidence="7">
    <location>
        <position position="460"/>
    </location>
    <ligand>
        <name>ATP</name>
        <dbReference type="ChEBI" id="CHEBI:30616"/>
    </ligand>
</feature>
<dbReference type="Pfam" id="PF02503">
    <property type="entry name" value="PP_kinase"/>
    <property type="match status" value="1"/>
</dbReference>